<gene>
    <name evidence="2" type="ORF">CBY09_01085</name>
</gene>
<dbReference type="EMBL" id="NOIG01000001">
    <property type="protein sequence ID" value="OYD52116.1"/>
    <property type="molecule type" value="Genomic_DNA"/>
</dbReference>
<comment type="caution">
    <text evidence="2">The sequence shown here is derived from an EMBL/GenBank/DDBJ whole genome shotgun (WGS) entry which is preliminary data.</text>
</comment>
<organism evidence="2 3">
    <name type="scientific">Acidovorax kalamii</name>
    <dbReference type="NCBI Taxonomy" id="2004485"/>
    <lineage>
        <taxon>Bacteria</taxon>
        <taxon>Pseudomonadati</taxon>
        <taxon>Pseudomonadota</taxon>
        <taxon>Betaproteobacteria</taxon>
        <taxon>Burkholderiales</taxon>
        <taxon>Comamonadaceae</taxon>
        <taxon>Acidovorax</taxon>
    </lineage>
</organism>
<evidence type="ECO:0000313" key="2">
    <source>
        <dbReference type="EMBL" id="OYD52116.1"/>
    </source>
</evidence>
<proteinExistence type="predicted"/>
<evidence type="ECO:0000313" key="3">
    <source>
        <dbReference type="Proteomes" id="UP000215441"/>
    </source>
</evidence>
<dbReference type="PROSITE" id="PS50144">
    <property type="entry name" value="MATH"/>
    <property type="match status" value="1"/>
</dbReference>
<feature type="domain" description="MATH" evidence="1">
    <location>
        <begin position="278"/>
        <end position="319"/>
    </location>
</feature>
<dbReference type="OrthoDB" id="9204496at2"/>
<dbReference type="Gene3D" id="3.40.50.150">
    <property type="entry name" value="Vaccinia Virus protein VP39"/>
    <property type="match status" value="1"/>
</dbReference>
<accession>A0A235EST2</accession>
<dbReference type="Pfam" id="PF13489">
    <property type="entry name" value="Methyltransf_23"/>
    <property type="match status" value="1"/>
</dbReference>
<sequence>MMEPPIFRKEQACAICHKTGVVSEIDTYKSTWFFCGSCGCYSREQKDRYPFEALVSALLPLFRCVPKLNGFLSSLGRKKQGVDFYRYYSAQLASGERGSWAGQSDMVTTELRGAGLLQDWSGKRVLEISGEPGFFAQDLMQEGADIRVSAFADDVARAMTEHLGVKTLTYDFNTDDIVRKIESEGGGPFDYIFVRYSIGFCLDVPALMRSLSSLLTPGGLLYVSFSPASRAVLLRWMFDDYTYLRQYTEAHLTEAAVAAGMLPCARFDEGSFHWNRGPYSLHWSLRPFARRYFEAGTFFKTGGEQDVVQWRVALVYRKG</sequence>
<name>A0A235EST2_9BURK</name>
<dbReference type="RefSeq" id="WP_094285520.1">
    <property type="nucleotide sequence ID" value="NZ_NOIG01000001.1"/>
</dbReference>
<dbReference type="SUPFAM" id="SSF53335">
    <property type="entry name" value="S-adenosyl-L-methionine-dependent methyltransferases"/>
    <property type="match status" value="1"/>
</dbReference>
<dbReference type="Proteomes" id="UP000215441">
    <property type="component" value="Unassembled WGS sequence"/>
</dbReference>
<dbReference type="InterPro" id="IPR002083">
    <property type="entry name" value="MATH/TRAF_dom"/>
</dbReference>
<keyword evidence="3" id="KW-1185">Reference proteome</keyword>
<protein>
    <recommendedName>
        <fullName evidence="1">MATH domain-containing protein</fullName>
    </recommendedName>
</protein>
<reference evidence="2 3" key="1">
    <citation type="submission" date="2017-07" db="EMBL/GenBank/DDBJ databases">
        <title>Acidovorax KNDSW TSA 6 genome sequence and assembly.</title>
        <authorList>
            <person name="Mayilraj S."/>
        </authorList>
    </citation>
    <scope>NUCLEOTIDE SEQUENCE [LARGE SCALE GENOMIC DNA]</scope>
    <source>
        <strain evidence="2 3">KNDSW-TSA6</strain>
    </source>
</reference>
<dbReference type="AlphaFoldDB" id="A0A235EST2"/>
<evidence type="ECO:0000259" key="1">
    <source>
        <dbReference type="PROSITE" id="PS50144"/>
    </source>
</evidence>
<dbReference type="InterPro" id="IPR029063">
    <property type="entry name" value="SAM-dependent_MTases_sf"/>
</dbReference>